<keyword evidence="1" id="KW-1185">Reference proteome</keyword>
<evidence type="ECO:0000313" key="1">
    <source>
        <dbReference type="Proteomes" id="UP000515161"/>
    </source>
</evidence>
<protein>
    <submittedName>
        <fullName evidence="2 3">Sterile alpha motif domain-containing protein 9-like</fullName>
    </submittedName>
</protein>
<evidence type="ECO:0000313" key="4">
    <source>
        <dbReference type="RefSeq" id="XP_034053508.1"/>
    </source>
</evidence>
<dbReference type="RefSeq" id="XP_034053505.1">
    <property type="nucleotide sequence ID" value="XM_034197614.1"/>
</dbReference>
<reference evidence="2 3" key="1">
    <citation type="submission" date="2025-04" db="UniProtKB">
        <authorList>
            <consortium name="RefSeq"/>
        </authorList>
    </citation>
    <scope>IDENTIFICATION</scope>
</reference>
<dbReference type="RefSeq" id="XP_034053506.1">
    <property type="nucleotide sequence ID" value="XM_034197615.1"/>
</dbReference>
<dbReference type="RefSeq" id="XP_034053508.1">
    <property type="nucleotide sequence ID" value="XM_034197617.1"/>
</dbReference>
<dbReference type="PANTHER" id="PTHR16155:SF18">
    <property type="entry name" value="STERILE ALPHA MOTIF DOMAIN-CONTAINING PROTEIN 9-LIKE"/>
    <property type="match status" value="1"/>
</dbReference>
<dbReference type="GeneID" id="117533720"/>
<dbReference type="PANTHER" id="PTHR16155">
    <property type="entry name" value="DED DOMAIN-CONTAINING PROTEIN"/>
    <property type="match status" value="1"/>
</dbReference>
<evidence type="ECO:0000313" key="2">
    <source>
        <dbReference type="RefSeq" id="XP_034053505.1"/>
    </source>
</evidence>
<sequence>MESTVEERVEKLKQLLSSEDLSQNNKSPKMQLFSFLAMLNAYDPEAYLLMSECQQILGPPDPIHGGPPFEKRMEPFIDFINISGPSEHKCSIYQVFAKTAVNELAALGLSRSATMKEFMVSLCGDQTQPHIIDSIKTLLTTRVLEEKGREKFSRLISDIQEKENFYNAVSVLKTAAYKLTGNTFFPQTISRLYYIRGGIIDYKKAEEWANTAIRRAPKNSYVADTLGQVHKNQFLRESWQPEEILRKAKVAFQAFKDVEVKADEEVSPDMVDSAGTESISVTFNNRGYFGFMQVAKIAFEKLSRFKLNHSFIQEKKMEVKAKFAFFQWYLAYSQPDMQSLEPSYFWKDVALCYEMYTTNKATESITFAGLLDSLNRGLFTSKGRRALFEEHQETVSDLEANQGSLKANYEENFDVKAAEMYILSNIILSNKMHNSPMLTPVKELQAIIDRFLDTEKRGRSPEFYLLVLLLFWSDGQSQAVQEEEDEEDEQQSTEDDFLEDTTREDEAIDDYQEAREMLREHSLDRLINFNLQQYVTLMEQAFETTRYAKYLRGRYLLPLFFLGKGSGLRKWIHKSKLDAIVEKKVHAELSDEQGERTKEKWMRIHEMWITGDVWRIQEIQDMLSLINVEPCQSPLSPQDHKMVYVLAGGKKIEAKTRVYPDDDSAPGPMLSYLGFTIQGPLVFRVRDPQMSGQ</sequence>
<dbReference type="KEGG" id="gacu:117533720"/>
<evidence type="ECO:0000313" key="3">
    <source>
        <dbReference type="RefSeq" id="XP_034053506.1"/>
    </source>
</evidence>
<organism evidence="1 3">
    <name type="scientific">Gymnodraco acuticeps</name>
    <name type="common">Antarctic dragonfish</name>
    <dbReference type="NCBI Taxonomy" id="8218"/>
    <lineage>
        <taxon>Eukaryota</taxon>
        <taxon>Metazoa</taxon>
        <taxon>Chordata</taxon>
        <taxon>Craniata</taxon>
        <taxon>Vertebrata</taxon>
        <taxon>Euteleostomi</taxon>
        <taxon>Actinopterygii</taxon>
        <taxon>Neopterygii</taxon>
        <taxon>Teleostei</taxon>
        <taxon>Neoteleostei</taxon>
        <taxon>Acanthomorphata</taxon>
        <taxon>Eupercaria</taxon>
        <taxon>Perciformes</taxon>
        <taxon>Notothenioidei</taxon>
        <taxon>Bathydraconidae</taxon>
        <taxon>Gymnodraco</taxon>
    </lineage>
</organism>
<dbReference type="OrthoDB" id="8911269at2759"/>
<gene>
    <name evidence="2 3 4" type="primary">LOC117533720</name>
</gene>
<dbReference type="Proteomes" id="UP000515161">
    <property type="component" value="Unplaced"/>
</dbReference>
<proteinExistence type="predicted"/>
<name>A0A6P8ST01_GYMAC</name>
<dbReference type="GO" id="GO:0005737">
    <property type="term" value="C:cytoplasm"/>
    <property type="evidence" value="ECO:0007669"/>
    <property type="project" value="TreeGrafter"/>
</dbReference>
<accession>A0A6P8ST01</accession>
<dbReference type="AlphaFoldDB" id="A0A6P8ST01"/>